<sequence length="978" mass="100757">MMPSTTGQAQSPRWLQWRAYLLPFALFGLLFTTFTLYSSSPREKVTSPLLRRALAELVSPDTLQSIERDEKLRRSYVEVVDLGTRATEWLTERYPVLELKETTEALRFHSRSVSGNSAWANLGRRDVAPTADDLSAEVSSITQRGLGDAIGDALSNGLKSITDGLSKNVAGAGMFLGIGLGEGAASSLNLTTMQNAKAIGAKVAAASGMENTGLNPTIESTSSGLAATLLQSVDFSSLTSGTDLSGLTGQLGPAANGLAVGIGNGLVKGLNLGKANTGNPTPATGQKPPTRRQTSPPPATSSAAGGILSNISLPDIANNFGFGLVDTVASGVDFNKIKSMLGGGIDTSQLTAQLGPAALGLSSGIGNGLVNGLKINAVPPPTGNDIPNVANSFGYGLTNSVASNINISDIGKQLSSLTGGAGGALGGQSLAQILPPAASGLGKGLGQGIAVGLGAQPDPGDIAVKEMPNGGIDFDGVTRSLAFGITSRLLANGTVQKIASDPNIIGLGGSGGADASKLLGNINIGQAAGGLARGFIQGAGDGITAMGGIKALIDGNASNVTDIPLTSLNMDDSLGGAAVGLGQGAGSQGVAVAKLLVSQFNAQSAKRKRDQESTGLVLRRAEDASPSKLLGNFNLTSFNISRLLEADTVSTILQSGINVLSCEGVAGLALVGLGLVQSGTIDTSGDMNLTAFKDLIPKGTIHFTNDGMNNYEMDASQLIDKIKPLNLGGINASFKVNGNGIVTTVVVTALHIALAIGVMLTVLPMVMGVEALQNMLGRIGRGHSLSKYDKWINISWLFIIAPSIILLLIMGIVGRGNAGHFRSAHTVSFFPFVHSSPPIPLGVVWPFVNQLWNRQIMGLLTVLLTLACTGLHFIVKIKQTGSDMLVKARAVSNTVLIFMVLTTSILGFTELSELTVCLVQVIPFTGAIAMGFGVFQTFSIGSTVAVMDLVQMFRKPKKSGRQTGRNDLEISAPALEKI</sequence>
<evidence type="ECO:0000256" key="2">
    <source>
        <dbReference type="SAM" id="Phobius"/>
    </source>
</evidence>
<feature type="region of interest" description="Disordered" evidence="1">
    <location>
        <begin position="273"/>
        <end position="304"/>
    </location>
</feature>
<protein>
    <submittedName>
        <fullName evidence="3">Uncharacterized protein</fullName>
    </submittedName>
</protein>
<organism evidence="3 4">
    <name type="scientific">Apiospora kogelbergensis</name>
    <dbReference type="NCBI Taxonomy" id="1337665"/>
    <lineage>
        <taxon>Eukaryota</taxon>
        <taxon>Fungi</taxon>
        <taxon>Dikarya</taxon>
        <taxon>Ascomycota</taxon>
        <taxon>Pezizomycotina</taxon>
        <taxon>Sordariomycetes</taxon>
        <taxon>Xylariomycetidae</taxon>
        <taxon>Amphisphaeriales</taxon>
        <taxon>Apiosporaceae</taxon>
        <taxon>Apiospora</taxon>
    </lineage>
</organism>
<name>A0AAW0QPT9_9PEZI</name>
<feature type="transmembrane region" description="Helical" evidence="2">
    <location>
        <begin position="793"/>
        <end position="813"/>
    </location>
</feature>
<feature type="transmembrane region" description="Helical" evidence="2">
    <location>
        <begin position="749"/>
        <end position="772"/>
    </location>
</feature>
<comment type="caution">
    <text evidence="3">The sequence shown here is derived from an EMBL/GenBank/DDBJ whole genome shotgun (WGS) entry which is preliminary data.</text>
</comment>
<accession>A0AAW0QPT9</accession>
<evidence type="ECO:0000313" key="4">
    <source>
        <dbReference type="Proteomes" id="UP001392437"/>
    </source>
</evidence>
<feature type="transmembrane region" description="Helical" evidence="2">
    <location>
        <begin position="856"/>
        <end position="875"/>
    </location>
</feature>
<feature type="region of interest" description="Disordered" evidence="1">
    <location>
        <begin position="958"/>
        <end position="978"/>
    </location>
</feature>
<dbReference type="Proteomes" id="UP001392437">
    <property type="component" value="Unassembled WGS sequence"/>
</dbReference>
<keyword evidence="4" id="KW-1185">Reference proteome</keyword>
<keyword evidence="2" id="KW-0472">Membrane</keyword>
<evidence type="ECO:0000313" key="3">
    <source>
        <dbReference type="EMBL" id="KAK8105599.1"/>
    </source>
</evidence>
<gene>
    <name evidence="3" type="ORF">PG999_008958</name>
</gene>
<keyword evidence="2" id="KW-0812">Transmembrane</keyword>
<proteinExistence type="predicted"/>
<evidence type="ECO:0000256" key="1">
    <source>
        <dbReference type="SAM" id="MobiDB-lite"/>
    </source>
</evidence>
<feature type="transmembrane region" description="Helical" evidence="2">
    <location>
        <begin position="928"/>
        <end position="950"/>
    </location>
</feature>
<keyword evidence="2" id="KW-1133">Transmembrane helix</keyword>
<dbReference type="AlphaFoldDB" id="A0AAW0QPT9"/>
<feature type="transmembrane region" description="Helical" evidence="2">
    <location>
        <begin position="895"/>
        <end position="922"/>
    </location>
</feature>
<dbReference type="EMBL" id="JAQQWP010000008">
    <property type="protein sequence ID" value="KAK8105599.1"/>
    <property type="molecule type" value="Genomic_DNA"/>
</dbReference>
<reference evidence="3 4" key="1">
    <citation type="submission" date="2023-01" db="EMBL/GenBank/DDBJ databases">
        <title>Analysis of 21 Apiospora genomes using comparative genomics revels a genus with tremendous synthesis potential of carbohydrate active enzymes and secondary metabolites.</title>
        <authorList>
            <person name="Sorensen T."/>
        </authorList>
    </citation>
    <scope>NUCLEOTIDE SEQUENCE [LARGE SCALE GENOMIC DNA]</scope>
    <source>
        <strain evidence="3 4">CBS 117206</strain>
    </source>
</reference>
<feature type="transmembrane region" description="Helical" evidence="2">
    <location>
        <begin position="20"/>
        <end position="37"/>
    </location>
</feature>